<protein>
    <submittedName>
        <fullName evidence="2">Tail fiber assembly protein</fullName>
    </submittedName>
</protein>
<accession>A0ABD5L2S9</accession>
<dbReference type="InterPro" id="IPR051220">
    <property type="entry name" value="TFA_Chaperone"/>
</dbReference>
<dbReference type="Pfam" id="PF02413">
    <property type="entry name" value="Caudo_TAP"/>
    <property type="match status" value="1"/>
</dbReference>
<dbReference type="AlphaFoldDB" id="A0ABD5L2S9"/>
<dbReference type="PANTHER" id="PTHR34413">
    <property type="entry name" value="PROPHAGE TAIL FIBER ASSEMBLY PROTEIN HOMOLOG TFAE-RELATED-RELATED"/>
    <property type="match status" value="1"/>
</dbReference>
<dbReference type="EMBL" id="JAGSRH010000006">
    <property type="protein sequence ID" value="MER5076370.1"/>
    <property type="molecule type" value="Genomic_DNA"/>
</dbReference>
<keyword evidence="1" id="KW-0175">Coiled coil</keyword>
<dbReference type="Proteomes" id="UP001495779">
    <property type="component" value="Unassembled WGS sequence"/>
</dbReference>
<gene>
    <name evidence="2" type="ORF">KDV35_05745</name>
</gene>
<dbReference type="InterPro" id="IPR003458">
    <property type="entry name" value="Phage_T4_Gp38_tail_assem"/>
</dbReference>
<organism evidence="2 3">
    <name type="scientific">Providencia stuartii</name>
    <dbReference type="NCBI Taxonomy" id="588"/>
    <lineage>
        <taxon>Bacteria</taxon>
        <taxon>Pseudomonadati</taxon>
        <taxon>Pseudomonadota</taxon>
        <taxon>Gammaproteobacteria</taxon>
        <taxon>Enterobacterales</taxon>
        <taxon>Morganellaceae</taxon>
        <taxon>Providencia</taxon>
    </lineage>
</organism>
<evidence type="ECO:0000256" key="1">
    <source>
        <dbReference type="SAM" id="Coils"/>
    </source>
</evidence>
<comment type="caution">
    <text evidence="2">The sequence shown here is derived from an EMBL/GenBank/DDBJ whole genome shotgun (WGS) entry which is preliminary data.</text>
</comment>
<evidence type="ECO:0000313" key="3">
    <source>
        <dbReference type="Proteomes" id="UP001495779"/>
    </source>
</evidence>
<reference evidence="2 3" key="1">
    <citation type="submission" date="2021-04" db="EMBL/GenBank/DDBJ databases">
        <title>Determining the burden of carbapenem-resistant Enterobacterales from a tertiary public heath setting in Bangladesh: a clinical, epidemiological, and molecular study.</title>
        <authorList>
            <person name="Farzana R."/>
            <person name="Walsh T.R."/>
        </authorList>
    </citation>
    <scope>NUCLEOTIDE SEQUENCE [LARGE SCALE GENOMIC DNA]</scope>
    <source>
        <strain evidence="3">dmpro_s316</strain>
    </source>
</reference>
<evidence type="ECO:0000313" key="2">
    <source>
        <dbReference type="EMBL" id="MER5076370.1"/>
    </source>
</evidence>
<feature type="coiled-coil region" evidence="1">
    <location>
        <begin position="13"/>
        <end position="40"/>
    </location>
</feature>
<dbReference type="PANTHER" id="PTHR34413:SF2">
    <property type="entry name" value="PROPHAGE TAIL FIBER ASSEMBLY PROTEIN HOMOLOG TFAE-RELATED"/>
    <property type="match status" value="1"/>
</dbReference>
<sequence>MDSIRDDLSENQLIELNKQIEGAKIDVERALDEFNIANEKYQPVKAEYDAILPVFYDIRDNVNSMKKMTPKEVDAHLNPPISKKQLIAEAELQKQSLLTEANNAITPLQYAVDLGMATDEEKAQLTAWKTYLVYLNRVDTSFAPDVDWPQKPE</sequence>
<name>A0ABD5L2S9_PROST</name>
<proteinExistence type="predicted"/>